<dbReference type="EMBL" id="WWCR01000004">
    <property type="protein sequence ID" value="MYM71866.1"/>
    <property type="molecule type" value="Genomic_DNA"/>
</dbReference>
<dbReference type="AlphaFoldDB" id="A0A7X4GZ57"/>
<dbReference type="InterPro" id="IPR029068">
    <property type="entry name" value="Glyas_Bleomycin-R_OHBP_Dase"/>
</dbReference>
<dbReference type="Proteomes" id="UP000469734">
    <property type="component" value="Unassembled WGS sequence"/>
</dbReference>
<reference evidence="1 2" key="1">
    <citation type="submission" date="2019-12" db="EMBL/GenBank/DDBJ databases">
        <title>Novel species isolated from a subtropical stream in China.</title>
        <authorList>
            <person name="Lu H."/>
        </authorList>
    </citation>
    <scope>NUCLEOTIDE SEQUENCE [LARGE SCALE GENOMIC DNA]</scope>
    <source>
        <strain evidence="1 2">FT134W</strain>
    </source>
</reference>
<proteinExistence type="predicted"/>
<sequence length="132" mass="14412">MPTKAAAVLYAKHIERVSNFYAAVAELMVIHSEADHVILESAAFQLTVVAIPDKLAASIEISSPPIRREDSAIKPAFGISSIASARVMAAQLGGELNPVDQEWDFLGYRVCDGHDPEGNVIQLRERKRRESA</sequence>
<name>A0A7X4GZ57_9BURK</name>
<accession>A0A7X4GZ57</accession>
<protein>
    <recommendedName>
        <fullName evidence="3">Glyoxalase-like domain-containing protein</fullName>
    </recommendedName>
</protein>
<dbReference type="SUPFAM" id="SSF54593">
    <property type="entry name" value="Glyoxalase/Bleomycin resistance protein/Dihydroxybiphenyl dioxygenase"/>
    <property type="match status" value="1"/>
</dbReference>
<evidence type="ECO:0000313" key="1">
    <source>
        <dbReference type="EMBL" id="MYM71866.1"/>
    </source>
</evidence>
<dbReference type="RefSeq" id="WP_161049482.1">
    <property type="nucleotide sequence ID" value="NZ_WWCR01000004.1"/>
</dbReference>
<evidence type="ECO:0008006" key="3">
    <source>
        <dbReference type="Google" id="ProtNLM"/>
    </source>
</evidence>
<evidence type="ECO:0000313" key="2">
    <source>
        <dbReference type="Proteomes" id="UP000469734"/>
    </source>
</evidence>
<organism evidence="1 2">
    <name type="scientific">Duganella margarita</name>
    <dbReference type="NCBI Taxonomy" id="2692170"/>
    <lineage>
        <taxon>Bacteria</taxon>
        <taxon>Pseudomonadati</taxon>
        <taxon>Pseudomonadota</taxon>
        <taxon>Betaproteobacteria</taxon>
        <taxon>Burkholderiales</taxon>
        <taxon>Oxalobacteraceae</taxon>
        <taxon>Telluria group</taxon>
        <taxon>Duganella</taxon>
    </lineage>
</organism>
<gene>
    <name evidence="1" type="ORF">GTP56_06590</name>
</gene>
<dbReference type="Gene3D" id="3.10.180.10">
    <property type="entry name" value="2,3-Dihydroxybiphenyl 1,2-Dioxygenase, domain 1"/>
    <property type="match status" value="1"/>
</dbReference>
<comment type="caution">
    <text evidence="1">The sequence shown here is derived from an EMBL/GenBank/DDBJ whole genome shotgun (WGS) entry which is preliminary data.</text>
</comment>